<dbReference type="InterPro" id="IPR027417">
    <property type="entry name" value="P-loop_NTPase"/>
</dbReference>
<evidence type="ECO:0000313" key="1">
    <source>
        <dbReference type="EMBL" id="MFC3515276.1"/>
    </source>
</evidence>
<dbReference type="PANTHER" id="PTHR37816">
    <property type="entry name" value="YALI0E33011P"/>
    <property type="match status" value="1"/>
</dbReference>
<dbReference type="Gene3D" id="3.40.50.300">
    <property type="entry name" value="P-loop containing nucleotide triphosphate hydrolases"/>
    <property type="match status" value="1"/>
</dbReference>
<dbReference type="SUPFAM" id="SSF52540">
    <property type="entry name" value="P-loop containing nucleoside triphosphate hydrolases"/>
    <property type="match status" value="1"/>
</dbReference>
<keyword evidence="2" id="KW-1185">Reference proteome</keyword>
<gene>
    <name evidence="1" type="ORF">ACFORO_34255</name>
</gene>
<dbReference type="EMBL" id="JBHRWI010000049">
    <property type="protein sequence ID" value="MFC3515276.1"/>
    <property type="molecule type" value="Genomic_DNA"/>
</dbReference>
<accession>A0ABV7QQG3</accession>
<organism evidence="1 2">
    <name type="scientific">Amycolatopsis halotolerans</name>
    <dbReference type="NCBI Taxonomy" id="330083"/>
    <lineage>
        <taxon>Bacteria</taxon>
        <taxon>Bacillati</taxon>
        <taxon>Actinomycetota</taxon>
        <taxon>Actinomycetes</taxon>
        <taxon>Pseudonocardiales</taxon>
        <taxon>Pseudonocardiaceae</taxon>
        <taxon>Amycolatopsis</taxon>
    </lineage>
</organism>
<name>A0ABV7QQG3_9PSEU</name>
<dbReference type="Proteomes" id="UP001595764">
    <property type="component" value="Unassembled WGS sequence"/>
</dbReference>
<reference evidence="2" key="1">
    <citation type="journal article" date="2019" name="Int. J. Syst. Evol. Microbiol.">
        <title>The Global Catalogue of Microorganisms (GCM) 10K type strain sequencing project: providing services to taxonomists for standard genome sequencing and annotation.</title>
        <authorList>
            <consortium name="The Broad Institute Genomics Platform"/>
            <consortium name="The Broad Institute Genome Sequencing Center for Infectious Disease"/>
            <person name="Wu L."/>
            <person name="Ma J."/>
        </authorList>
    </citation>
    <scope>NUCLEOTIDE SEQUENCE [LARGE SCALE GENOMIC DNA]</scope>
    <source>
        <strain evidence="2">CGMCC 4.7682</strain>
    </source>
</reference>
<protein>
    <submittedName>
        <fullName evidence="1">DNA topology modulation protein FlaR</fullName>
    </submittedName>
</protein>
<dbReference type="RefSeq" id="WP_377871264.1">
    <property type="nucleotide sequence ID" value="NZ_JBHMAY010000027.1"/>
</dbReference>
<dbReference type="PANTHER" id="PTHR37816:SF2">
    <property type="entry name" value="DNA TOPOLOGY MODULATION PROTEIN FLAR-RELATED PROTEIN"/>
    <property type="match status" value="1"/>
</dbReference>
<dbReference type="InterPro" id="IPR052922">
    <property type="entry name" value="Cytidylate_Kinase-2"/>
</dbReference>
<sequence>MGRRIMVTGCSGAGKSTLARHIGAALDIPVTHLDRLHWRPGWVEAPPEEFRAAVAEAASTDSWVIDGNYSKTFDLRLPFADTVVLLDASRYTCLYRVVGRQLREWGQETQAPGCVSKIDAELVQWIWKWPTRRPLMLRRIAAEAPTARQVLLRSPREVSAFLQRLR</sequence>
<proteinExistence type="predicted"/>
<comment type="caution">
    <text evidence="1">The sequence shown here is derived from an EMBL/GenBank/DDBJ whole genome shotgun (WGS) entry which is preliminary data.</text>
</comment>
<evidence type="ECO:0000313" key="2">
    <source>
        <dbReference type="Proteomes" id="UP001595764"/>
    </source>
</evidence>